<keyword evidence="1 6" id="KW-0285">Flavoprotein</keyword>
<evidence type="ECO:0000256" key="5">
    <source>
        <dbReference type="ARBA" id="ARBA00023284"/>
    </source>
</evidence>
<organism evidence="9 10">
    <name type="scientific">Candidatus Wolfebacteria bacterium RBG_13_41_7</name>
    <dbReference type="NCBI Taxonomy" id="1802554"/>
    <lineage>
        <taxon>Bacteria</taxon>
        <taxon>Candidatus Wolfeibacteriota</taxon>
    </lineage>
</organism>
<sequence length="305" mass="33190">MEIYDLIIIGTGPAGLTAAIYAARREMKTLLIGKEIGGQVVWAREIENYPGFKIISNLELIKRWQEQINFLKIPVINTEVNLIENQNDIFIVHAAQGTYHSRTIILATGVAPRQLNIPGEKEFTGRGVSYCANCDGPFFKNKKVVVVGGGNAALDAAEVMTKIASQVVLVHRDDKFRAFEVLIKKVMTRANLEIRYHTEVTAILGNGKVAAVRLRNNRTQSSEELPAQGVFVEIGHEAKTGWLKDLVVLDEGGQIVIDKLGATSHQGIFAAGDVTASPYKQITVACGQGATAALSAYQYLQLASA</sequence>
<keyword evidence="5 6" id="KW-0676">Redox-active center</keyword>
<dbReference type="PROSITE" id="PS00573">
    <property type="entry name" value="PYRIDINE_REDOX_2"/>
    <property type="match status" value="1"/>
</dbReference>
<dbReference type="EC" id="1.8.1.9" evidence="6"/>
<keyword evidence="7" id="KW-0521">NADP</keyword>
<evidence type="ECO:0000313" key="9">
    <source>
        <dbReference type="EMBL" id="OGM89171.1"/>
    </source>
</evidence>
<dbReference type="PANTHER" id="PTHR48105">
    <property type="entry name" value="THIOREDOXIN REDUCTASE 1-RELATED-RELATED"/>
    <property type="match status" value="1"/>
</dbReference>
<comment type="subunit">
    <text evidence="6">Homodimer.</text>
</comment>
<protein>
    <recommendedName>
        <fullName evidence="6">Thioredoxin reductase</fullName>
        <ecNumber evidence="6">1.8.1.9</ecNumber>
    </recommendedName>
</protein>
<comment type="catalytic activity">
    <reaction evidence="6">
        <text>[thioredoxin]-dithiol + NADP(+) = [thioredoxin]-disulfide + NADPH + H(+)</text>
        <dbReference type="Rhea" id="RHEA:20345"/>
        <dbReference type="Rhea" id="RHEA-COMP:10698"/>
        <dbReference type="Rhea" id="RHEA-COMP:10700"/>
        <dbReference type="ChEBI" id="CHEBI:15378"/>
        <dbReference type="ChEBI" id="CHEBI:29950"/>
        <dbReference type="ChEBI" id="CHEBI:50058"/>
        <dbReference type="ChEBI" id="CHEBI:57783"/>
        <dbReference type="ChEBI" id="CHEBI:58349"/>
        <dbReference type="EC" id="1.8.1.9"/>
    </reaction>
</comment>
<evidence type="ECO:0000256" key="2">
    <source>
        <dbReference type="ARBA" id="ARBA00022827"/>
    </source>
</evidence>
<dbReference type="Proteomes" id="UP000182002">
    <property type="component" value="Unassembled WGS sequence"/>
</dbReference>
<dbReference type="InterPro" id="IPR005982">
    <property type="entry name" value="Thioredox_Rdtase"/>
</dbReference>
<comment type="caution">
    <text evidence="9">The sequence shown here is derived from an EMBL/GenBank/DDBJ whole genome shotgun (WGS) entry which is preliminary data.</text>
</comment>
<dbReference type="InterPro" id="IPR023753">
    <property type="entry name" value="FAD/NAD-binding_dom"/>
</dbReference>
<name>A0A1F8DKM8_9BACT</name>
<gene>
    <name evidence="9" type="ORF">A3J77_00615</name>
</gene>
<evidence type="ECO:0000256" key="7">
    <source>
        <dbReference type="RuleBase" id="RU003881"/>
    </source>
</evidence>
<dbReference type="InterPro" id="IPR008255">
    <property type="entry name" value="Pyr_nucl-diS_OxRdtase_2_AS"/>
</dbReference>
<dbReference type="GO" id="GO:0004791">
    <property type="term" value="F:thioredoxin-disulfide reductase (NADPH) activity"/>
    <property type="evidence" value="ECO:0007669"/>
    <property type="project" value="UniProtKB-UniRule"/>
</dbReference>
<dbReference type="AlphaFoldDB" id="A0A1F8DKM8"/>
<evidence type="ECO:0000256" key="6">
    <source>
        <dbReference type="RuleBase" id="RU003880"/>
    </source>
</evidence>
<dbReference type="GO" id="GO:0019430">
    <property type="term" value="P:removal of superoxide radicals"/>
    <property type="evidence" value="ECO:0007669"/>
    <property type="project" value="UniProtKB-UniRule"/>
</dbReference>
<comment type="cofactor">
    <cofactor evidence="7">
        <name>FAD</name>
        <dbReference type="ChEBI" id="CHEBI:57692"/>
    </cofactor>
    <text evidence="7">Binds 1 FAD per subunit.</text>
</comment>
<dbReference type="Pfam" id="PF07992">
    <property type="entry name" value="Pyr_redox_2"/>
    <property type="match status" value="1"/>
</dbReference>
<proteinExistence type="inferred from homology"/>
<accession>A0A1F8DKM8</accession>
<dbReference type="SUPFAM" id="SSF51905">
    <property type="entry name" value="FAD/NAD(P)-binding domain"/>
    <property type="match status" value="1"/>
</dbReference>
<dbReference type="NCBIfam" id="TIGR01292">
    <property type="entry name" value="TRX_reduct"/>
    <property type="match status" value="1"/>
</dbReference>
<evidence type="ECO:0000256" key="4">
    <source>
        <dbReference type="ARBA" id="ARBA00023157"/>
    </source>
</evidence>
<evidence type="ECO:0000256" key="1">
    <source>
        <dbReference type="ARBA" id="ARBA00022630"/>
    </source>
</evidence>
<evidence type="ECO:0000256" key="3">
    <source>
        <dbReference type="ARBA" id="ARBA00023002"/>
    </source>
</evidence>
<dbReference type="GO" id="GO:0005737">
    <property type="term" value="C:cytoplasm"/>
    <property type="evidence" value="ECO:0007669"/>
    <property type="project" value="InterPro"/>
</dbReference>
<keyword evidence="3 6" id="KW-0560">Oxidoreductase</keyword>
<feature type="domain" description="FAD/NAD(P)-binding" evidence="8">
    <location>
        <begin position="4"/>
        <end position="289"/>
    </location>
</feature>
<dbReference type="EMBL" id="MGIO01000032">
    <property type="protein sequence ID" value="OGM89171.1"/>
    <property type="molecule type" value="Genomic_DNA"/>
</dbReference>
<dbReference type="PRINTS" id="PR00469">
    <property type="entry name" value="PNDRDTASEII"/>
</dbReference>
<dbReference type="InterPro" id="IPR036188">
    <property type="entry name" value="FAD/NAD-bd_sf"/>
</dbReference>
<reference evidence="9 10" key="1">
    <citation type="journal article" date="2016" name="Nat. Commun.">
        <title>Thousands of microbial genomes shed light on interconnected biogeochemical processes in an aquifer system.</title>
        <authorList>
            <person name="Anantharaman K."/>
            <person name="Brown C.T."/>
            <person name="Hug L.A."/>
            <person name="Sharon I."/>
            <person name="Castelle C.J."/>
            <person name="Probst A.J."/>
            <person name="Thomas B.C."/>
            <person name="Singh A."/>
            <person name="Wilkins M.J."/>
            <person name="Karaoz U."/>
            <person name="Brodie E.L."/>
            <person name="Williams K.H."/>
            <person name="Hubbard S.S."/>
            <person name="Banfield J.F."/>
        </authorList>
    </citation>
    <scope>NUCLEOTIDE SEQUENCE [LARGE SCALE GENOMIC DNA]</scope>
</reference>
<dbReference type="Gene3D" id="3.50.50.60">
    <property type="entry name" value="FAD/NAD(P)-binding domain"/>
    <property type="match status" value="2"/>
</dbReference>
<keyword evidence="2 6" id="KW-0274">FAD</keyword>
<evidence type="ECO:0000259" key="8">
    <source>
        <dbReference type="Pfam" id="PF07992"/>
    </source>
</evidence>
<keyword evidence="4" id="KW-1015">Disulfide bond</keyword>
<comment type="similarity">
    <text evidence="6">Belongs to the class-II pyridine nucleotide-disulfide oxidoreductase family.</text>
</comment>
<dbReference type="InterPro" id="IPR050097">
    <property type="entry name" value="Ferredoxin-NADP_redctase_2"/>
</dbReference>
<dbReference type="PRINTS" id="PR00368">
    <property type="entry name" value="FADPNR"/>
</dbReference>
<evidence type="ECO:0000313" key="10">
    <source>
        <dbReference type="Proteomes" id="UP000182002"/>
    </source>
</evidence>